<reference evidence="2" key="1">
    <citation type="journal article" date="2019" name="Int. J. Syst. Evol. Microbiol.">
        <title>The Global Catalogue of Microorganisms (GCM) 10K type strain sequencing project: providing services to taxonomists for standard genome sequencing and annotation.</title>
        <authorList>
            <consortium name="The Broad Institute Genomics Platform"/>
            <consortium name="The Broad Institute Genome Sequencing Center for Infectious Disease"/>
            <person name="Wu L."/>
            <person name="Ma J."/>
        </authorList>
    </citation>
    <scope>NUCLEOTIDE SEQUENCE [LARGE SCALE GENOMIC DNA]</scope>
    <source>
        <strain evidence="2">JCM 4350</strain>
    </source>
</reference>
<dbReference type="Proteomes" id="UP000659767">
    <property type="component" value="Unassembled WGS sequence"/>
</dbReference>
<dbReference type="RefSeq" id="WP_199888840.1">
    <property type="nucleotide sequence ID" value="NZ_BMSZ01000012.1"/>
</dbReference>
<accession>A0ABQ2TCG3</accession>
<gene>
    <name evidence="1" type="ORF">GCM10010253_42900</name>
</gene>
<name>A0ABQ2TCG3_STRBA</name>
<evidence type="ECO:0000313" key="2">
    <source>
        <dbReference type="Proteomes" id="UP000659767"/>
    </source>
</evidence>
<keyword evidence="2" id="KW-1185">Reference proteome</keyword>
<organism evidence="1 2">
    <name type="scientific">Streptomyces badius</name>
    <dbReference type="NCBI Taxonomy" id="1941"/>
    <lineage>
        <taxon>Bacteria</taxon>
        <taxon>Bacillati</taxon>
        <taxon>Actinomycetota</taxon>
        <taxon>Actinomycetes</taxon>
        <taxon>Kitasatosporales</taxon>
        <taxon>Streptomycetaceae</taxon>
        <taxon>Streptomyces</taxon>
    </lineage>
</organism>
<proteinExistence type="predicted"/>
<sequence>MDRTDRFLISRKPYAVDLNSLRGHRTDTPQGRNPYYFDGRINAVWFRRRHGVTVACIGDLWDLQHPAPADARQFLEQHHDGRHGGDCHGRWDGDSYWGNVTLEEQQRHLTILQPMLADYPAIPDGYDGWWTFRGAR</sequence>
<evidence type="ECO:0000313" key="1">
    <source>
        <dbReference type="EMBL" id="GGS63436.1"/>
    </source>
</evidence>
<dbReference type="EMBL" id="BMSZ01000012">
    <property type="protein sequence ID" value="GGS63436.1"/>
    <property type="molecule type" value="Genomic_DNA"/>
</dbReference>
<protein>
    <submittedName>
        <fullName evidence="1">Uncharacterized protein</fullName>
    </submittedName>
</protein>
<comment type="caution">
    <text evidence="1">The sequence shown here is derived from an EMBL/GenBank/DDBJ whole genome shotgun (WGS) entry which is preliminary data.</text>
</comment>